<feature type="region of interest" description="Disordered" evidence="2">
    <location>
        <begin position="792"/>
        <end position="831"/>
    </location>
</feature>
<dbReference type="AlphaFoldDB" id="A0A317AQ46"/>
<evidence type="ECO:0000256" key="1">
    <source>
        <dbReference type="SAM" id="Coils"/>
    </source>
</evidence>
<sequence>MSLDDMCSLRWPQDAPALRPKNVHCLSGMHRIEAARRFLDENDKWWIVRLFSHNTPKPVLVRIIESYSNELRPSDGEIFRKIRLYHRENDQEALKRWWSCLEKSKPKDLRQLFRRPSLAAGFDALIDMPGLWAKLQLGALHRLLVLKCDEEMTLYLDHIAKAWKRILRCGDTILPPSAVDAITVQSLELLAPKHSDMDKSRVISLMEHGKIFPSQSDRGIRKILVENICNLPGVIPSLWTFFETLKYLEPLCEALRRLLGEQMKRTIRSSLTGLFFAPSKNMVQLNETEDVEIKVELSQQDAMMVAYTELWAFCSRHFDGLTACTPRKEIGGPKPYVKGPNPVAWQHLAKFAISRGFQIKHAQALVAKEELYHSQLALEYLRKANPMCSNFSSDHVQRVLTAVRSDESAKTCEPVLKLPHLSVDRRSGRPFEHDLTKEKEIMFFPQLYSGPPCEDTNLRLLRRDLFSCIFISLELQTADFGVPTTAPVSVQDVMDIDIPPEPPNPDAQRTELQLHYATLHQEYQSLSLQHETLVSKSNSQHKKIDNLESKNAEIQDLLEEYTSKYQQLNDAYCCFIKDHHGCEKVKGQLQDLIHRWKAQSEENMELESTCTRLRRELRNALDSRTLDEPVLRAEEVQAPLAIEATTVSDIEYSDDEPTSDSLTLYTRAAGSNDRNQYEIFLAYAATEEGEPHGYGFDISQSIEEAIPQIADSLRQAESVFGSEQYHAITFLGTHLTSTEPAYLFERLKADRTIFIGRNSVLAALIPALSTAAASSPQPHQAAVIFEQAATQALGEDSTRHGKRKRGDATREIANKRRCVPGTEVEPAIPKS</sequence>
<dbReference type="KEGG" id="ptrr:6343123"/>
<name>A0A317AQ46_9PLEO</name>
<proteinExistence type="predicted"/>
<comment type="caution">
    <text evidence="3">The sequence shown here is derived from an EMBL/GenBank/DDBJ whole genome shotgun (WGS) entry which is preliminary data.</text>
</comment>
<dbReference type="Pfam" id="PF12520">
    <property type="entry name" value="DUF3723"/>
    <property type="match status" value="1"/>
</dbReference>
<dbReference type="GeneID" id="6343123"/>
<dbReference type="EMBL" id="NQIK02000006">
    <property type="protein sequence ID" value="KAF7569441.1"/>
    <property type="molecule type" value="Genomic_DNA"/>
</dbReference>
<dbReference type="Proteomes" id="UP000245464">
    <property type="component" value="Chromosome 6"/>
</dbReference>
<accession>A0A317AQ46</accession>
<feature type="coiled-coil region" evidence="1">
    <location>
        <begin position="544"/>
        <end position="571"/>
    </location>
</feature>
<reference evidence="3" key="1">
    <citation type="journal article" date="2018" name="BMC Genomics">
        <title>Comparative genomics of the wheat fungal pathogen Pyrenophora tritici-repentis reveals chromosomal variations and genome plasticity.</title>
        <authorList>
            <person name="Moolhuijzen P."/>
            <person name="See P.T."/>
            <person name="Hane J.K."/>
            <person name="Shi G."/>
            <person name="Liu Z."/>
            <person name="Oliver R.P."/>
            <person name="Moffat C.S."/>
        </authorList>
    </citation>
    <scope>NUCLEOTIDE SEQUENCE [LARGE SCALE GENOMIC DNA]</scope>
    <source>
        <strain evidence="3">M4</strain>
    </source>
</reference>
<dbReference type="InterPro" id="IPR022198">
    <property type="entry name" value="DUF3723"/>
</dbReference>
<organism evidence="3 4">
    <name type="scientific">Pyrenophora tritici-repentis</name>
    <dbReference type="NCBI Taxonomy" id="45151"/>
    <lineage>
        <taxon>Eukaryota</taxon>
        <taxon>Fungi</taxon>
        <taxon>Dikarya</taxon>
        <taxon>Ascomycota</taxon>
        <taxon>Pezizomycotina</taxon>
        <taxon>Dothideomycetes</taxon>
        <taxon>Pleosporomycetidae</taxon>
        <taxon>Pleosporales</taxon>
        <taxon>Pleosporineae</taxon>
        <taxon>Pleosporaceae</taxon>
        <taxon>Pyrenophora</taxon>
    </lineage>
</organism>
<keyword evidence="1" id="KW-0175">Coiled coil</keyword>
<evidence type="ECO:0000313" key="4">
    <source>
        <dbReference type="Proteomes" id="UP000245464"/>
    </source>
</evidence>
<gene>
    <name evidence="3" type="ORF">PtrM4_118560</name>
</gene>
<evidence type="ECO:0000313" key="3">
    <source>
        <dbReference type="EMBL" id="KAF7569441.1"/>
    </source>
</evidence>
<dbReference type="RefSeq" id="XP_065961500.1">
    <property type="nucleotide sequence ID" value="XM_066108315.1"/>
</dbReference>
<protein>
    <submittedName>
        <fullName evidence="3">DUF3723 domain containing protein</fullName>
    </submittedName>
</protein>
<evidence type="ECO:0000256" key="2">
    <source>
        <dbReference type="SAM" id="MobiDB-lite"/>
    </source>
</evidence>